<gene>
    <name evidence="1" type="ORF">PSON_ATCC_30995.1.T0290327</name>
</gene>
<evidence type="ECO:0000313" key="1">
    <source>
        <dbReference type="EMBL" id="CAD8072726.1"/>
    </source>
</evidence>
<organism evidence="1 2">
    <name type="scientific">Paramecium sonneborni</name>
    <dbReference type="NCBI Taxonomy" id="65129"/>
    <lineage>
        <taxon>Eukaryota</taxon>
        <taxon>Sar</taxon>
        <taxon>Alveolata</taxon>
        <taxon>Ciliophora</taxon>
        <taxon>Intramacronucleata</taxon>
        <taxon>Oligohymenophorea</taxon>
        <taxon>Peniculida</taxon>
        <taxon>Parameciidae</taxon>
        <taxon>Paramecium</taxon>
    </lineage>
</organism>
<dbReference type="Proteomes" id="UP000692954">
    <property type="component" value="Unassembled WGS sequence"/>
</dbReference>
<name>A0A8S1M7X2_9CILI</name>
<proteinExistence type="predicted"/>
<comment type="caution">
    <text evidence="1">The sequence shown here is derived from an EMBL/GenBank/DDBJ whole genome shotgun (WGS) entry which is preliminary data.</text>
</comment>
<protein>
    <submittedName>
        <fullName evidence="1">Uncharacterized protein</fullName>
    </submittedName>
</protein>
<dbReference type="AlphaFoldDB" id="A0A8S1M7X2"/>
<accession>A0A8S1M7X2</accession>
<dbReference type="EMBL" id="CAJJDN010000029">
    <property type="protein sequence ID" value="CAD8072726.1"/>
    <property type="molecule type" value="Genomic_DNA"/>
</dbReference>
<evidence type="ECO:0000313" key="2">
    <source>
        <dbReference type="Proteomes" id="UP000692954"/>
    </source>
</evidence>
<sequence>MSRSNLSSPQQRKFQLNQAGVDKKFRLKRLTNQLKENQFTYLLFGFKADERQENIYIKEFQRQIQNTHSLGVMNIADLWSNKQINRFIEIQNFSKDKFLLSQLSKQRIRIKMEKQELPVQLHYEKIQSEKLTIQEILDKANKQHFENNDLKSKIRKLITKRAHSEHI</sequence>
<keyword evidence="2" id="KW-1185">Reference proteome</keyword>
<reference evidence="1" key="1">
    <citation type="submission" date="2021-01" db="EMBL/GenBank/DDBJ databases">
        <authorList>
            <consortium name="Genoscope - CEA"/>
            <person name="William W."/>
        </authorList>
    </citation>
    <scope>NUCLEOTIDE SEQUENCE</scope>
</reference>
<dbReference type="OrthoDB" id="288570at2759"/>